<name>A0A0D1BWS7_CLOBO</name>
<sequence>MKKSLTFKDMVLMTMTAILGLRWVAVSAKYGASCAVLWGIAALLFFIPSALVAAELGGKYPEQGGLSVWVTKAYGEKMGFLVSWLNWVSKLFFYPGFVTYAAVTFAYVIDPSLANNKLYNLFMVLGIFWFITIWSFRGTGNSKIFAVIGGLVGSVLPALLIIILGYASAFVLKRPLATPYTLQGMIPDFSNIANLALLSSVMFGLTGAEVTAAFAGEVEDAKKTIPKAIIFCAIFITILYILCSSAITFVVSPEKIGAANGLIEAFRLITEQFGIGQWFLTLMAILMTIEALGGVSLYIMSPITMLFETSKNGVLPPFLTKTNKNGVPINALLVQGIGISIVIIVTTLLPTVNAIYSILIIMTAITGLIPYLLMFASYIRLKKMEKLQAKGESTEEFYEISKSKQFSTFVSIVGLISVIFGIVTSFFPPSDYTTTGQIAFFELLSIGGPILLSWIGWRMFSKYEQRRDKGEIQSKNNFASK</sequence>
<keyword evidence="4 7" id="KW-0812">Transmembrane</keyword>
<comment type="subcellular location">
    <subcellularLocation>
        <location evidence="1">Cell membrane</location>
        <topology evidence="1">Multi-pass membrane protein</topology>
    </subcellularLocation>
</comment>
<feature type="transmembrane region" description="Helical" evidence="7">
    <location>
        <begin position="278"/>
        <end position="307"/>
    </location>
</feature>
<accession>A0A0D1BWS7</accession>
<dbReference type="GO" id="GO:0022857">
    <property type="term" value="F:transmembrane transporter activity"/>
    <property type="evidence" value="ECO:0007669"/>
    <property type="project" value="InterPro"/>
</dbReference>
<dbReference type="HOGENOM" id="CLU_020854_4_2_9"/>
<dbReference type="AlphaFoldDB" id="A0A0D1BWS7"/>
<feature type="transmembrane region" description="Helical" evidence="7">
    <location>
        <begin position="355"/>
        <end position="379"/>
    </location>
</feature>
<dbReference type="Gene3D" id="1.20.1740.10">
    <property type="entry name" value="Amino acid/polyamine transporter I"/>
    <property type="match status" value="1"/>
</dbReference>
<evidence type="ECO:0000256" key="5">
    <source>
        <dbReference type="ARBA" id="ARBA00022989"/>
    </source>
</evidence>
<feature type="transmembrane region" description="Helical" evidence="7">
    <location>
        <begin position="91"/>
        <end position="109"/>
    </location>
</feature>
<feature type="transmembrane region" description="Helical" evidence="7">
    <location>
        <begin position="121"/>
        <end position="137"/>
    </location>
</feature>
<evidence type="ECO:0000256" key="3">
    <source>
        <dbReference type="ARBA" id="ARBA00022475"/>
    </source>
</evidence>
<evidence type="ECO:0000256" key="1">
    <source>
        <dbReference type="ARBA" id="ARBA00004651"/>
    </source>
</evidence>
<evidence type="ECO:0000256" key="4">
    <source>
        <dbReference type="ARBA" id="ARBA00022692"/>
    </source>
</evidence>
<evidence type="ECO:0000313" key="8">
    <source>
        <dbReference type="EMBL" id="KIS24297.1"/>
    </source>
</evidence>
<feature type="transmembrane region" description="Helical" evidence="7">
    <location>
        <begin position="438"/>
        <end position="457"/>
    </location>
</feature>
<keyword evidence="2" id="KW-0813">Transport</keyword>
<dbReference type="GO" id="GO:0005886">
    <property type="term" value="C:plasma membrane"/>
    <property type="evidence" value="ECO:0007669"/>
    <property type="project" value="UniProtKB-SubCell"/>
</dbReference>
<feature type="transmembrane region" description="Helical" evidence="7">
    <location>
        <begin position="37"/>
        <end position="57"/>
    </location>
</feature>
<dbReference type="Pfam" id="PF13520">
    <property type="entry name" value="AA_permease_2"/>
    <property type="match status" value="1"/>
</dbReference>
<gene>
    <name evidence="8" type="ORF">N495_12180</name>
</gene>
<evidence type="ECO:0000256" key="7">
    <source>
        <dbReference type="SAM" id="Phobius"/>
    </source>
</evidence>
<organism evidence="8 9">
    <name type="scientific">Clostridium botulinum B2 450</name>
    <dbReference type="NCBI Taxonomy" id="1379739"/>
    <lineage>
        <taxon>Bacteria</taxon>
        <taxon>Bacillati</taxon>
        <taxon>Bacillota</taxon>
        <taxon>Clostridia</taxon>
        <taxon>Eubacteriales</taxon>
        <taxon>Clostridiaceae</taxon>
        <taxon>Clostridium</taxon>
    </lineage>
</organism>
<dbReference type="RefSeq" id="WP_003484783.1">
    <property type="nucleotide sequence ID" value="NZ_JXSU01000007.1"/>
</dbReference>
<evidence type="ECO:0000256" key="6">
    <source>
        <dbReference type="ARBA" id="ARBA00023136"/>
    </source>
</evidence>
<keyword evidence="5 7" id="KW-1133">Transmembrane helix</keyword>
<feature type="transmembrane region" description="Helical" evidence="7">
    <location>
        <begin position="228"/>
        <end position="251"/>
    </location>
</feature>
<protein>
    <submittedName>
        <fullName evidence="8">Amino acid permease</fullName>
    </submittedName>
</protein>
<feature type="transmembrane region" description="Helical" evidence="7">
    <location>
        <begin position="144"/>
        <end position="172"/>
    </location>
</feature>
<dbReference type="PIRSF" id="PIRSF006060">
    <property type="entry name" value="AA_transporter"/>
    <property type="match status" value="1"/>
</dbReference>
<dbReference type="OrthoDB" id="92719at2"/>
<comment type="caution">
    <text evidence="8">The sequence shown here is derived from an EMBL/GenBank/DDBJ whole genome shotgun (WGS) entry which is preliminary data.</text>
</comment>
<feature type="transmembrane region" description="Helical" evidence="7">
    <location>
        <begin position="406"/>
        <end position="426"/>
    </location>
</feature>
<keyword evidence="3" id="KW-1003">Cell membrane</keyword>
<dbReference type="PANTHER" id="PTHR42770">
    <property type="entry name" value="AMINO ACID TRANSPORTER-RELATED"/>
    <property type="match status" value="1"/>
</dbReference>
<evidence type="ECO:0000256" key="2">
    <source>
        <dbReference type="ARBA" id="ARBA00022448"/>
    </source>
</evidence>
<dbReference type="Proteomes" id="UP000032250">
    <property type="component" value="Unassembled WGS sequence"/>
</dbReference>
<dbReference type="PANTHER" id="PTHR42770:SF15">
    <property type="entry name" value="GLUTAMATE_GAMMA-AMINOBUTYRATE ANTIPORTER-RELATED"/>
    <property type="match status" value="1"/>
</dbReference>
<proteinExistence type="predicted"/>
<dbReference type="InterPro" id="IPR002293">
    <property type="entry name" value="AA/rel_permease1"/>
</dbReference>
<evidence type="ECO:0000313" key="9">
    <source>
        <dbReference type="Proteomes" id="UP000032250"/>
    </source>
</evidence>
<dbReference type="InterPro" id="IPR050367">
    <property type="entry name" value="APC_superfamily"/>
</dbReference>
<reference evidence="8 9" key="1">
    <citation type="submission" date="2014-06" db="EMBL/GenBank/DDBJ databases">
        <title>Genome characterization of distinct group I Clostridium botulinum lineages.</title>
        <authorList>
            <person name="Giordani F."/>
            <person name="Anselmo A."/>
            <person name="Fillo S."/>
            <person name="Palozzi A.M."/>
            <person name="Fortunato A."/>
            <person name="Gentile B."/>
            <person name="Ciammaruconi A."/>
            <person name="Anniballi F."/>
            <person name="De Medici D."/>
            <person name="Lista F."/>
        </authorList>
    </citation>
    <scope>NUCLEOTIDE SEQUENCE [LARGE SCALE GENOMIC DNA]</scope>
    <source>
        <strain evidence="8 9">B2 450</strain>
    </source>
</reference>
<dbReference type="PATRIC" id="fig|1379739.3.peg.2819"/>
<dbReference type="EMBL" id="JXSU01000007">
    <property type="protein sequence ID" value="KIS24297.1"/>
    <property type="molecule type" value="Genomic_DNA"/>
</dbReference>
<feature type="transmembrane region" description="Helical" evidence="7">
    <location>
        <begin position="327"/>
        <end position="349"/>
    </location>
</feature>
<keyword evidence="6 7" id="KW-0472">Membrane</keyword>